<keyword evidence="2" id="KW-1133">Transmembrane helix</keyword>
<evidence type="ECO:0000256" key="1">
    <source>
        <dbReference type="SAM" id="MobiDB-lite"/>
    </source>
</evidence>
<feature type="region of interest" description="Disordered" evidence="1">
    <location>
        <begin position="94"/>
        <end position="113"/>
    </location>
</feature>
<dbReference type="InterPro" id="IPR019430">
    <property type="entry name" value="7TM_GPCR_serpentine_rcpt_Srx"/>
</dbReference>
<evidence type="ECO:0000313" key="4">
    <source>
        <dbReference type="EMBL" id="RCN53095.1"/>
    </source>
</evidence>
<protein>
    <recommendedName>
        <fullName evidence="3">7TM GPCR serpentine receptor class x (Srx) domain-containing protein</fullName>
    </recommendedName>
</protein>
<accession>A0A368HCZ1</accession>
<evidence type="ECO:0000259" key="3">
    <source>
        <dbReference type="Pfam" id="PF10328"/>
    </source>
</evidence>
<proteinExistence type="predicted"/>
<feature type="domain" description="7TM GPCR serpentine receptor class x (Srx)" evidence="3">
    <location>
        <begin position="15"/>
        <end position="79"/>
    </location>
</feature>
<dbReference type="PANTHER" id="PTHR23017">
    <property type="entry name" value="SERPENTINE RECEPTOR, CLASS X"/>
    <property type="match status" value="1"/>
</dbReference>
<dbReference type="PANTHER" id="PTHR23017:SF3">
    <property type="entry name" value="G-PROTEIN COUPLED RECEPTORS FAMILY 1 PROFILE DOMAIN-CONTAINING PROTEIN"/>
    <property type="match status" value="1"/>
</dbReference>
<evidence type="ECO:0000256" key="2">
    <source>
        <dbReference type="SAM" id="Phobius"/>
    </source>
</evidence>
<dbReference type="Proteomes" id="UP000252519">
    <property type="component" value="Unassembled WGS sequence"/>
</dbReference>
<dbReference type="Pfam" id="PF10328">
    <property type="entry name" value="7TM_GPCR_Srx"/>
    <property type="match status" value="1"/>
</dbReference>
<keyword evidence="2" id="KW-0812">Transmembrane</keyword>
<dbReference type="EMBL" id="JOJR01000003">
    <property type="protein sequence ID" value="RCN53095.1"/>
    <property type="molecule type" value="Genomic_DNA"/>
</dbReference>
<keyword evidence="2" id="KW-0472">Membrane</keyword>
<dbReference type="OrthoDB" id="10413867at2759"/>
<gene>
    <name evidence="4" type="ORF">ANCCAN_00646</name>
</gene>
<organism evidence="4 5">
    <name type="scientific">Ancylostoma caninum</name>
    <name type="common">Dog hookworm</name>
    <dbReference type="NCBI Taxonomy" id="29170"/>
    <lineage>
        <taxon>Eukaryota</taxon>
        <taxon>Metazoa</taxon>
        <taxon>Ecdysozoa</taxon>
        <taxon>Nematoda</taxon>
        <taxon>Chromadorea</taxon>
        <taxon>Rhabditida</taxon>
        <taxon>Rhabditina</taxon>
        <taxon>Rhabditomorpha</taxon>
        <taxon>Strongyloidea</taxon>
        <taxon>Ancylostomatidae</taxon>
        <taxon>Ancylostomatinae</taxon>
        <taxon>Ancylostoma</taxon>
    </lineage>
</organism>
<sequence length="113" mass="12290">MGWTSNNPMLPEANAANLLKVNIRLYVQGCMMASTLALIIISFHIISRFTSTKWGLFTATTVVWEIAHVFDGFIALAFNVHLQCGVFKLCGARPTKSGAANAASDRSDNEGKK</sequence>
<keyword evidence="5" id="KW-1185">Reference proteome</keyword>
<comment type="caution">
    <text evidence="4">The sequence shown here is derived from an EMBL/GenBank/DDBJ whole genome shotgun (WGS) entry which is preliminary data.</text>
</comment>
<name>A0A368HCZ1_ANCCA</name>
<feature type="transmembrane region" description="Helical" evidence="2">
    <location>
        <begin position="25"/>
        <end position="46"/>
    </location>
</feature>
<reference evidence="4 5" key="1">
    <citation type="submission" date="2014-10" db="EMBL/GenBank/DDBJ databases">
        <title>Draft genome of the hookworm Ancylostoma caninum.</title>
        <authorList>
            <person name="Mitreva M."/>
        </authorList>
    </citation>
    <scope>NUCLEOTIDE SEQUENCE [LARGE SCALE GENOMIC DNA]</scope>
    <source>
        <strain evidence="4 5">Baltimore</strain>
    </source>
</reference>
<dbReference type="AlphaFoldDB" id="A0A368HCZ1"/>
<evidence type="ECO:0000313" key="5">
    <source>
        <dbReference type="Proteomes" id="UP000252519"/>
    </source>
</evidence>